<evidence type="ECO:0000313" key="2">
    <source>
        <dbReference type="Proteomes" id="UP000268094"/>
    </source>
</evidence>
<sequence>MELKPRRYAVAWPGEDFLHWASYSQDHIWAPADFVDNGTVPLTEDDAANRVAVALVAGVPAANVVVLVAE</sequence>
<organism evidence="1 2">
    <name type="scientific">Corallococcus terminator</name>
    <dbReference type="NCBI Taxonomy" id="2316733"/>
    <lineage>
        <taxon>Bacteria</taxon>
        <taxon>Pseudomonadati</taxon>
        <taxon>Myxococcota</taxon>
        <taxon>Myxococcia</taxon>
        <taxon>Myxococcales</taxon>
        <taxon>Cystobacterineae</taxon>
        <taxon>Myxococcaceae</taxon>
        <taxon>Corallococcus</taxon>
    </lineage>
</organism>
<evidence type="ECO:0000313" key="1">
    <source>
        <dbReference type="EMBL" id="RKG68087.1"/>
    </source>
</evidence>
<proteinExistence type="predicted"/>
<dbReference type="AlphaFoldDB" id="A0A3A8HAA0"/>
<gene>
    <name evidence="1" type="ORF">D7V88_40840</name>
</gene>
<comment type="caution">
    <text evidence="1">The sequence shown here is derived from an EMBL/GenBank/DDBJ whole genome shotgun (WGS) entry which is preliminary data.</text>
</comment>
<keyword evidence="2" id="KW-1185">Reference proteome</keyword>
<dbReference type="EMBL" id="RAVZ01000620">
    <property type="protein sequence ID" value="RKG68087.1"/>
    <property type="molecule type" value="Genomic_DNA"/>
</dbReference>
<name>A0A3A8HAA0_9BACT</name>
<reference evidence="2" key="1">
    <citation type="submission" date="2018-09" db="EMBL/GenBank/DDBJ databases">
        <authorList>
            <person name="Livingstone P.G."/>
            <person name="Whitworth D.E."/>
        </authorList>
    </citation>
    <scope>NUCLEOTIDE SEQUENCE [LARGE SCALE GENOMIC DNA]</scope>
    <source>
        <strain evidence="2">CA054A</strain>
    </source>
</reference>
<dbReference type="Proteomes" id="UP000268094">
    <property type="component" value="Unassembled WGS sequence"/>
</dbReference>
<accession>A0A3A8HAA0</accession>
<protein>
    <submittedName>
        <fullName evidence="1">Uncharacterized protein</fullName>
    </submittedName>
</protein>
<dbReference type="RefSeq" id="WP_120545872.1">
    <property type="nucleotide sequence ID" value="NZ_RAVZ01000620.1"/>
</dbReference>